<dbReference type="PROSITE" id="PS51318">
    <property type="entry name" value="TAT"/>
    <property type="match status" value="1"/>
</dbReference>
<reference evidence="5" key="1">
    <citation type="journal article" date="2019" name="Int. J. Syst. Evol. Microbiol.">
        <title>The Global Catalogue of Microorganisms (GCM) 10K type strain sequencing project: providing services to taxonomists for standard genome sequencing and annotation.</title>
        <authorList>
            <consortium name="The Broad Institute Genomics Platform"/>
            <consortium name="The Broad Institute Genome Sequencing Center for Infectious Disease"/>
            <person name="Wu L."/>
            <person name="Ma J."/>
        </authorList>
    </citation>
    <scope>NUCLEOTIDE SEQUENCE [LARGE SCALE GENOMIC DNA]</scope>
    <source>
        <strain evidence="5">CGMCC 4.7289</strain>
    </source>
</reference>
<sequence>MNQNHGTTQLTPQAQPMQHAPRPPRPGHDGDDGRRTHGRSRRRIAGLLLALATAAGALVVTATPAAAASTPRCTTSYLWAKYDYNGDAALAAAYSPWIRTWTPFHYWITTPIARYSDGTPRWSCLMSTGATGEPVKALQRALNACYSTYSIHWVGGHNLGFAQLTVDGVYGSKTKAALTKVQRYHGITADGIYGSQTATNMRFKGEIDNDGLSISTYCHTLNG</sequence>
<dbReference type="Gene3D" id="1.10.101.10">
    <property type="entry name" value="PGBD-like superfamily/PGBD"/>
    <property type="match status" value="1"/>
</dbReference>
<keyword evidence="2" id="KW-1133">Transmembrane helix</keyword>
<dbReference type="InterPro" id="IPR006311">
    <property type="entry name" value="TAT_signal"/>
</dbReference>
<feature type="region of interest" description="Disordered" evidence="1">
    <location>
        <begin position="1"/>
        <end position="39"/>
    </location>
</feature>
<evidence type="ECO:0000313" key="4">
    <source>
        <dbReference type="EMBL" id="MFC4131164.1"/>
    </source>
</evidence>
<evidence type="ECO:0000256" key="1">
    <source>
        <dbReference type="SAM" id="MobiDB-lite"/>
    </source>
</evidence>
<name>A0ABV8LK23_9ACTN</name>
<dbReference type="RefSeq" id="WP_253754435.1">
    <property type="nucleotide sequence ID" value="NZ_JAMZDZ010000001.1"/>
</dbReference>
<feature type="domain" description="Peptidoglycan binding-like" evidence="3">
    <location>
        <begin position="131"/>
        <end position="199"/>
    </location>
</feature>
<dbReference type="SUPFAM" id="SSF47090">
    <property type="entry name" value="PGBD-like"/>
    <property type="match status" value="1"/>
</dbReference>
<dbReference type="Proteomes" id="UP001595816">
    <property type="component" value="Unassembled WGS sequence"/>
</dbReference>
<dbReference type="Pfam" id="PF01471">
    <property type="entry name" value="PG_binding_1"/>
    <property type="match status" value="1"/>
</dbReference>
<gene>
    <name evidence="4" type="ORF">ACFOZ4_11170</name>
</gene>
<comment type="caution">
    <text evidence="4">The sequence shown here is derived from an EMBL/GenBank/DDBJ whole genome shotgun (WGS) entry which is preliminary data.</text>
</comment>
<evidence type="ECO:0000256" key="2">
    <source>
        <dbReference type="SAM" id="Phobius"/>
    </source>
</evidence>
<proteinExistence type="predicted"/>
<keyword evidence="5" id="KW-1185">Reference proteome</keyword>
<feature type="compositionally biased region" description="Basic and acidic residues" evidence="1">
    <location>
        <begin position="26"/>
        <end position="35"/>
    </location>
</feature>
<accession>A0ABV8LK23</accession>
<feature type="transmembrane region" description="Helical" evidence="2">
    <location>
        <begin position="44"/>
        <end position="67"/>
    </location>
</feature>
<dbReference type="InterPro" id="IPR036366">
    <property type="entry name" value="PGBDSf"/>
</dbReference>
<protein>
    <submittedName>
        <fullName evidence="4">Peptidoglycan-binding protein</fullName>
    </submittedName>
</protein>
<keyword evidence="2" id="KW-0472">Membrane</keyword>
<dbReference type="InterPro" id="IPR002477">
    <property type="entry name" value="Peptidoglycan-bd-like"/>
</dbReference>
<organism evidence="4 5">
    <name type="scientific">Hamadaea flava</name>
    <dbReference type="NCBI Taxonomy" id="1742688"/>
    <lineage>
        <taxon>Bacteria</taxon>
        <taxon>Bacillati</taxon>
        <taxon>Actinomycetota</taxon>
        <taxon>Actinomycetes</taxon>
        <taxon>Micromonosporales</taxon>
        <taxon>Micromonosporaceae</taxon>
        <taxon>Hamadaea</taxon>
    </lineage>
</organism>
<feature type="compositionally biased region" description="Polar residues" evidence="1">
    <location>
        <begin position="1"/>
        <end position="16"/>
    </location>
</feature>
<evidence type="ECO:0000259" key="3">
    <source>
        <dbReference type="Pfam" id="PF01471"/>
    </source>
</evidence>
<dbReference type="EMBL" id="JBHSAY010000006">
    <property type="protein sequence ID" value="MFC4131164.1"/>
    <property type="molecule type" value="Genomic_DNA"/>
</dbReference>
<dbReference type="InterPro" id="IPR036365">
    <property type="entry name" value="PGBD-like_sf"/>
</dbReference>
<keyword evidence="2" id="KW-0812">Transmembrane</keyword>
<evidence type="ECO:0000313" key="5">
    <source>
        <dbReference type="Proteomes" id="UP001595816"/>
    </source>
</evidence>